<organism evidence="2 3">
    <name type="scientific">Pseudozobellia thermophila</name>
    <dbReference type="NCBI Taxonomy" id="192903"/>
    <lineage>
        <taxon>Bacteria</taxon>
        <taxon>Pseudomonadati</taxon>
        <taxon>Bacteroidota</taxon>
        <taxon>Flavobacteriia</taxon>
        <taxon>Flavobacteriales</taxon>
        <taxon>Flavobacteriaceae</taxon>
        <taxon>Pseudozobellia</taxon>
    </lineage>
</organism>
<dbReference type="RefSeq" id="WP_072994870.1">
    <property type="nucleotide sequence ID" value="NZ_FQYU01000007.1"/>
</dbReference>
<keyword evidence="3" id="KW-1185">Reference proteome</keyword>
<feature type="domain" description="Chorismate-utilising enzyme C-terminal" evidence="1">
    <location>
        <begin position="315"/>
        <end position="360"/>
    </location>
</feature>
<dbReference type="Pfam" id="PF00425">
    <property type="entry name" value="Chorismate_bind"/>
    <property type="match status" value="2"/>
</dbReference>
<feature type="domain" description="Chorismate-utilising enzyme C-terminal" evidence="1">
    <location>
        <begin position="102"/>
        <end position="296"/>
    </location>
</feature>
<sequence>MTEAEFFEEIKAQFSQKLPLVVYRKPKEDTLCSIFQNEDSLLSVNNFEETGFVFAPFDQEGPVVLLRPDRCGKLPGYTPRAGCAKKGRRPVLSAHGKGFHLDLVRKGLSEIRSGVFDKVVLSRSFSMPTEAEPLDLFKNLVEKYQNAFCYLWYHPKVGMWLGATPEILLNVRNRTFTTMSLAGTQVYRGDENPEWGEKELTEQKYVTDYILDALKGRVDDLKHARTETVRAGKLLHLRTKISGRLKDSNLAEILSALHPTPAVCGLPKESTRKFIVSHEDYPREFYTGYLGELNFQVERKRNNRASNPEVQVYKSISRQTTLFVNLRCLKLEGSEIKIYVGGGVTKESDPEKEWEETVSKSRTMLDIL</sequence>
<dbReference type="AlphaFoldDB" id="A0A1M6LDZ9"/>
<dbReference type="OrthoDB" id="9806579at2"/>
<evidence type="ECO:0000313" key="3">
    <source>
        <dbReference type="Proteomes" id="UP000184543"/>
    </source>
</evidence>
<dbReference type="EMBL" id="FQYU01000007">
    <property type="protein sequence ID" value="SHJ69305.1"/>
    <property type="molecule type" value="Genomic_DNA"/>
</dbReference>
<dbReference type="PANTHER" id="PTHR42839">
    <property type="entry name" value="ISOCHORISMATE SYNTHASE ENTC"/>
    <property type="match status" value="1"/>
</dbReference>
<dbReference type="PANTHER" id="PTHR42839:SF2">
    <property type="entry name" value="ISOCHORISMATE SYNTHASE ENTC"/>
    <property type="match status" value="1"/>
</dbReference>
<gene>
    <name evidence="2" type="ORF">SAMN04488513_107122</name>
</gene>
<dbReference type="InterPro" id="IPR015890">
    <property type="entry name" value="Chorismate_C"/>
</dbReference>
<proteinExistence type="predicted"/>
<dbReference type="Proteomes" id="UP000184543">
    <property type="component" value="Unassembled WGS sequence"/>
</dbReference>
<reference evidence="3" key="1">
    <citation type="submission" date="2016-11" db="EMBL/GenBank/DDBJ databases">
        <authorList>
            <person name="Varghese N."/>
            <person name="Submissions S."/>
        </authorList>
    </citation>
    <scope>NUCLEOTIDE SEQUENCE [LARGE SCALE GENOMIC DNA]</scope>
    <source>
        <strain evidence="3">DSM 19858</strain>
    </source>
</reference>
<accession>A0A1M6LDZ9</accession>
<dbReference type="InterPro" id="IPR005801">
    <property type="entry name" value="ADC_synthase"/>
</dbReference>
<dbReference type="Gene3D" id="3.60.120.10">
    <property type="entry name" value="Anthranilate synthase"/>
    <property type="match status" value="1"/>
</dbReference>
<dbReference type="STRING" id="192903.SAMN04488513_107122"/>
<evidence type="ECO:0000313" key="2">
    <source>
        <dbReference type="EMBL" id="SHJ69305.1"/>
    </source>
</evidence>
<dbReference type="SUPFAM" id="SSF56322">
    <property type="entry name" value="ADC synthase"/>
    <property type="match status" value="1"/>
</dbReference>
<protein>
    <submittedName>
        <fullName evidence="2">Isochorismate synthase</fullName>
    </submittedName>
</protein>
<evidence type="ECO:0000259" key="1">
    <source>
        <dbReference type="Pfam" id="PF00425"/>
    </source>
</evidence>
<name>A0A1M6LDZ9_9FLAO</name>